<evidence type="ECO:0000313" key="3">
    <source>
        <dbReference type="Proteomes" id="UP000192738"/>
    </source>
</evidence>
<protein>
    <recommendedName>
        <fullName evidence="4">ABC-type transport auxiliary lipoprotein component domain-containing protein</fullName>
    </recommendedName>
</protein>
<name>A0A1W2E7I6_9FIRM</name>
<evidence type="ECO:0008006" key="4">
    <source>
        <dbReference type="Google" id="ProtNLM"/>
    </source>
</evidence>
<feature type="signal peptide" evidence="1">
    <location>
        <begin position="1"/>
        <end position="16"/>
    </location>
</feature>
<feature type="chain" id="PRO_5012484202" description="ABC-type transport auxiliary lipoprotein component domain-containing protein" evidence="1">
    <location>
        <begin position="17"/>
        <end position="183"/>
    </location>
</feature>
<reference evidence="2 3" key="1">
    <citation type="submission" date="2017-04" db="EMBL/GenBank/DDBJ databases">
        <authorList>
            <person name="Afonso C.L."/>
            <person name="Miller P.J."/>
            <person name="Scott M.A."/>
            <person name="Spackman E."/>
            <person name="Goraichik I."/>
            <person name="Dimitrov K.M."/>
            <person name="Suarez D.L."/>
            <person name="Swayne D.E."/>
        </authorList>
    </citation>
    <scope>NUCLEOTIDE SEQUENCE [LARGE SCALE GENOMIC DNA]</scope>
    <source>
        <strain evidence="2 3">DSM 5090</strain>
    </source>
</reference>
<organism evidence="2 3">
    <name type="scientific">Sporomusa malonica</name>
    <dbReference type="NCBI Taxonomy" id="112901"/>
    <lineage>
        <taxon>Bacteria</taxon>
        <taxon>Bacillati</taxon>
        <taxon>Bacillota</taxon>
        <taxon>Negativicutes</taxon>
        <taxon>Selenomonadales</taxon>
        <taxon>Sporomusaceae</taxon>
        <taxon>Sporomusa</taxon>
    </lineage>
</organism>
<dbReference type="Gene3D" id="3.40.50.10610">
    <property type="entry name" value="ABC-type transport auxiliary lipoprotein component"/>
    <property type="match status" value="1"/>
</dbReference>
<dbReference type="EMBL" id="FWXI01000021">
    <property type="protein sequence ID" value="SMD05276.1"/>
    <property type="molecule type" value="Genomic_DNA"/>
</dbReference>
<dbReference type="Proteomes" id="UP000192738">
    <property type="component" value="Unassembled WGS sequence"/>
</dbReference>
<dbReference type="AlphaFoldDB" id="A0A1W2E7I6"/>
<sequence length="183" mass="20993">MLLLFCLSNITLPAYAITPLNVAILQPINTATYKYMDDVQIIQDTIKKPFKYPYYTLMPSDTVEHITQTFLVENRSAKLTDKKSMSDLSDKLSADIIVVVELSKFRMNQIYSPWLDDTYIESNIILKCYAYSAITKKYDVIKVVKSIREPESVNTSAAFAFKELTEEILVKLPYKRIPVSNVL</sequence>
<evidence type="ECO:0000313" key="2">
    <source>
        <dbReference type="EMBL" id="SMD05276.1"/>
    </source>
</evidence>
<evidence type="ECO:0000256" key="1">
    <source>
        <dbReference type="SAM" id="SignalP"/>
    </source>
</evidence>
<proteinExistence type="predicted"/>
<keyword evidence="1" id="KW-0732">Signal</keyword>
<dbReference type="RefSeq" id="WP_084577598.1">
    <property type="nucleotide sequence ID" value="NZ_CP155572.1"/>
</dbReference>
<gene>
    <name evidence="2" type="ORF">SAMN04488500_12131</name>
</gene>
<accession>A0A1W2E7I6</accession>
<keyword evidence="3" id="KW-1185">Reference proteome</keyword>